<name>A0AC35UIQ4_9BILA</name>
<dbReference type="Proteomes" id="UP000095286">
    <property type="component" value="Unplaced"/>
</dbReference>
<protein>
    <submittedName>
        <fullName evidence="2">Phosphatidylserine synthase</fullName>
    </submittedName>
</protein>
<organism evidence="1 2">
    <name type="scientific">Rhabditophanes sp. KR3021</name>
    <dbReference type="NCBI Taxonomy" id="114890"/>
    <lineage>
        <taxon>Eukaryota</taxon>
        <taxon>Metazoa</taxon>
        <taxon>Ecdysozoa</taxon>
        <taxon>Nematoda</taxon>
        <taxon>Chromadorea</taxon>
        <taxon>Rhabditida</taxon>
        <taxon>Tylenchina</taxon>
        <taxon>Panagrolaimomorpha</taxon>
        <taxon>Strongyloidoidea</taxon>
        <taxon>Alloionematidae</taxon>
        <taxon>Rhabditophanes</taxon>
    </lineage>
</organism>
<reference evidence="2" key="1">
    <citation type="submission" date="2016-11" db="UniProtKB">
        <authorList>
            <consortium name="WormBaseParasite"/>
        </authorList>
    </citation>
    <scope>IDENTIFICATION</scope>
    <source>
        <strain evidence="2">KR3021</strain>
    </source>
</reference>
<evidence type="ECO:0000313" key="2">
    <source>
        <dbReference type="WBParaSite" id="RSKR_0001175700.1"/>
    </source>
</evidence>
<proteinExistence type="predicted"/>
<sequence length="979" mass="113972">MAFLRVPAHGTKLTPWVPDLVFTPVSRAFERLGVYFYNRVISKTEIGLFDKRWNKNVHGPYCHWRYYGRPDTKLMDLKVSEIGAWIGRRDKTPAAFYNEFIRNVWRIHNLYYSGPVFSNTIKTIFRFVFFFSFVNWACKSHRYWDFQKAKYHCDNSSTTDQNTYAGLKASGTLFLIVSALAFPSGPFIRPHPVVWRIIFGVSVIYMVILQFTVFQSYRDIKEILKWLDPERLQNETLQEKEYAVNCSDITLERLWEHMDIFAVAHFLGWTMKGLLIRHTIICWYISIAWELTEVVFTHILPNFAECWWDALGLDVILCNGTGIFVGMWLCKKLEMREFHWESIKTIRSTKGKFKRAVLQFTPESWLKIDWFTNLALKRTLWVYLFVLIWIASELNTFFLKHIFVVDTSHPAVFWRIILIGLISAPSIRQFYVFATDPRMNRLGMQAWVYCAICALEATINVKFGRQELPGPQLGLITLWILVLAMGTFATVWVSVMLNFVRHAAVRVRFAPSPTGSLHLGSLRTALFNYLFAKKYGGKFILRLEDTDQARLVPGTGEMFEKVLQDFGLALDESPIKGGSYGSYKQSERLNMYKEKCVELIDRKHAYHCFCSAERLDLLRKNAIRDKSVPKYDGKCRSLKAEEVAAKLANGESSVVRFKFDDQVSTFKDIVYGSITQKTEEGDFVILKSDSFPTYHFANVVDDKLMKISHVIRGMEWLSSTGKHVHLYKAFNWSHPEWLHLPLITKQGDKKLSKRDADAFVDFYTRDQGYLPLGLLNFLIRNGSGISDFKTDHLYSLQEMVDKFDKNLIGKRSFMLDQQSLEKYGQLSFKEADFEKDFYPQVVKRLNVNDKPYAQKVFSFIKEKEESINKLSLLDQDQPFGFFFGELKNLDKLKEHFDLANVERMISEAAAIKKMSPETFKEIAHNHDMKYVNFFKMIRLALVDSVNGPPISEMLQFFSTQECKQKFEKVLTLIRNQQSS</sequence>
<evidence type="ECO:0000313" key="1">
    <source>
        <dbReference type="Proteomes" id="UP000095286"/>
    </source>
</evidence>
<accession>A0AC35UIQ4</accession>
<dbReference type="WBParaSite" id="RSKR_0001175700.1">
    <property type="protein sequence ID" value="RSKR_0001175700.1"/>
    <property type="gene ID" value="RSKR_0001175700"/>
</dbReference>